<comment type="pathway">
    <text evidence="1 9">Glycan biosynthesis; sucrose metabolism.</text>
</comment>
<accession>A0ABM6LC24</accession>
<dbReference type="PANTHER" id="PTHR43101:SF1">
    <property type="entry name" value="BETA-FRUCTOSIDASE"/>
    <property type="match status" value="1"/>
</dbReference>
<dbReference type="InterPro" id="IPR013148">
    <property type="entry name" value="Glyco_hydro_32_N"/>
</dbReference>
<dbReference type="PANTHER" id="PTHR43101">
    <property type="entry name" value="BETA-FRUCTOSIDASE"/>
    <property type="match status" value="1"/>
</dbReference>
<dbReference type="InterPro" id="IPR023296">
    <property type="entry name" value="Glyco_hydro_beta-prop_sf"/>
</dbReference>
<comment type="function">
    <text evidence="9">Enables the bacterium to metabolize sucrose as a sole carbon source.</text>
</comment>
<dbReference type="Pfam" id="PF00251">
    <property type="entry name" value="Glyco_hydro_32N"/>
    <property type="match status" value="1"/>
</dbReference>
<evidence type="ECO:0000256" key="4">
    <source>
        <dbReference type="ARBA" id="ARBA00019623"/>
    </source>
</evidence>
<evidence type="ECO:0000256" key="5">
    <source>
        <dbReference type="ARBA" id="ARBA00022801"/>
    </source>
</evidence>
<keyword evidence="9" id="KW-0963">Cytoplasm</keyword>
<dbReference type="GO" id="GO:0004564">
    <property type="term" value="F:beta-fructofuranosidase activity"/>
    <property type="evidence" value="ECO:0007669"/>
    <property type="project" value="UniProtKB-EC"/>
</dbReference>
<evidence type="ECO:0000256" key="1">
    <source>
        <dbReference type="ARBA" id="ARBA00004914"/>
    </source>
</evidence>
<dbReference type="GeneID" id="92855742"/>
<evidence type="ECO:0000256" key="2">
    <source>
        <dbReference type="ARBA" id="ARBA00009902"/>
    </source>
</evidence>
<evidence type="ECO:0000313" key="13">
    <source>
        <dbReference type="Proteomes" id="UP000196877"/>
    </source>
</evidence>
<dbReference type="EC" id="3.2.1.26" evidence="3 8"/>
<dbReference type="InterPro" id="IPR001362">
    <property type="entry name" value="Glyco_hydro_32"/>
</dbReference>
<dbReference type="InterPro" id="IPR013189">
    <property type="entry name" value="Glyco_hydro_32_C"/>
</dbReference>
<evidence type="ECO:0000256" key="7">
    <source>
        <dbReference type="ARBA" id="ARBA00033367"/>
    </source>
</evidence>
<dbReference type="InterPro" id="IPR051214">
    <property type="entry name" value="GH32_Enzymes"/>
</dbReference>
<dbReference type="SMART" id="SM00640">
    <property type="entry name" value="Glyco_32"/>
    <property type="match status" value="1"/>
</dbReference>
<dbReference type="Gene3D" id="2.60.120.560">
    <property type="entry name" value="Exo-inulinase, domain 1"/>
    <property type="match status" value="1"/>
</dbReference>
<dbReference type="EMBL" id="CP021920">
    <property type="protein sequence ID" value="ASB86768.1"/>
    <property type="molecule type" value="Genomic_DNA"/>
</dbReference>
<comment type="similarity">
    <text evidence="2 8">Belongs to the glycosyl hydrolase 32 family.</text>
</comment>
<evidence type="ECO:0000256" key="9">
    <source>
        <dbReference type="RuleBase" id="RU365015"/>
    </source>
</evidence>
<dbReference type="NCBIfam" id="TIGR01322">
    <property type="entry name" value="scrB_fam"/>
    <property type="match status" value="1"/>
</dbReference>
<evidence type="ECO:0000256" key="3">
    <source>
        <dbReference type="ARBA" id="ARBA00012758"/>
    </source>
</evidence>
<dbReference type="RefSeq" id="WP_006639648.1">
    <property type="nucleotide sequence ID" value="NZ_BORD01000001.1"/>
</dbReference>
<dbReference type="SUPFAM" id="SSF49899">
    <property type="entry name" value="Concanavalin A-like lectins/glucanases"/>
    <property type="match status" value="1"/>
</dbReference>
<organism evidence="12 13">
    <name type="scientific">Bacillus sonorensis</name>
    <dbReference type="NCBI Taxonomy" id="119858"/>
    <lineage>
        <taxon>Bacteria</taxon>
        <taxon>Bacillati</taxon>
        <taxon>Bacillota</taxon>
        <taxon>Bacilli</taxon>
        <taxon>Bacillales</taxon>
        <taxon>Bacillaceae</taxon>
        <taxon>Bacillus</taxon>
    </lineage>
</organism>
<name>A0ABM6LC24_9BACI</name>
<feature type="domain" description="Glycosyl hydrolase family 32 C-terminal" evidence="11">
    <location>
        <begin position="346"/>
        <end position="480"/>
    </location>
</feature>
<gene>
    <name evidence="12" type="primary">sacA</name>
    <name evidence="12" type="ORF">S101395_00213</name>
</gene>
<dbReference type="PROSITE" id="PS00609">
    <property type="entry name" value="GLYCOSYL_HYDROL_F32"/>
    <property type="match status" value="1"/>
</dbReference>
<proteinExistence type="inferred from homology"/>
<evidence type="ECO:0000259" key="11">
    <source>
        <dbReference type="Pfam" id="PF08244"/>
    </source>
</evidence>
<protein>
    <recommendedName>
        <fullName evidence="4 8">Sucrose-6-phosphate hydrolase</fullName>
        <ecNumber evidence="3 8">3.2.1.26</ecNumber>
    </recommendedName>
    <alternativeName>
        <fullName evidence="7 9">Invertase</fullName>
    </alternativeName>
</protein>
<dbReference type="SUPFAM" id="SSF75005">
    <property type="entry name" value="Arabinanase/levansucrase/invertase"/>
    <property type="match status" value="1"/>
</dbReference>
<comment type="catalytic activity">
    <reaction evidence="8">
        <text>Hydrolysis of terminal non-reducing beta-D-fructofuranoside residues in beta-D-fructofuranosides.</text>
        <dbReference type="EC" id="3.2.1.26"/>
    </reaction>
</comment>
<dbReference type="InterPro" id="IPR013320">
    <property type="entry name" value="ConA-like_dom_sf"/>
</dbReference>
<dbReference type="InterPro" id="IPR018053">
    <property type="entry name" value="Glyco_hydro_32_AS"/>
</dbReference>
<dbReference type="Pfam" id="PF08244">
    <property type="entry name" value="Glyco_hydro_32C"/>
    <property type="match status" value="1"/>
</dbReference>
<keyword evidence="6 8" id="KW-0326">Glycosidase</keyword>
<evidence type="ECO:0000256" key="8">
    <source>
        <dbReference type="RuleBase" id="RU362110"/>
    </source>
</evidence>
<evidence type="ECO:0000259" key="10">
    <source>
        <dbReference type="Pfam" id="PF00251"/>
    </source>
</evidence>
<dbReference type="Proteomes" id="UP000196877">
    <property type="component" value="Chromosome"/>
</dbReference>
<keyword evidence="13" id="KW-1185">Reference proteome</keyword>
<sequence length="493" mass="56706">MNRIQQAEEALKKAGKKVNHRYRMGYHMMPRANWINDPNGLIQYKGEYHVFYQHHPYDENWGPMHWGHLKSRDLIHWEHLPIALAPGDAFDESGCFSGSAVEYNGDLALIYTGHNMIDEEKDDFYQNQNIAVSKDGIVFEKMKENPVIAEPPEDSARHFRDPKVWRHHENWYMVVGNSSKENVGRVILYRSPNLVDWEYVGVLAQSDGNLGFMWECPDFFELDGKHVLLISPQGIEADGDSYQNLYQTGYLIGDYDEETNEFVHGSFKELDHGHDFYAVQTLLDDKGRRIAIGWMDMWESEMPTKADGWSGALTLPRELTLRDDHKILMNPVEETKLLRKTEHRVCANRSLSGSYLAKTAEELLEVKVVFDIADCSAQTAGVRIRGLEKEETIIRYSLTDQKLTLDCSASGKERDGVRNVQIEAGEKLSLRLFIDRSSIEVFANHGEATMTSRIYPKEGRLGIELFSEKGDARVEEFTYWVLKDIWKGDESLE</sequence>
<dbReference type="InterPro" id="IPR006232">
    <property type="entry name" value="Suc6P_hydrolase"/>
</dbReference>
<comment type="subcellular location">
    <subcellularLocation>
        <location evidence="9">Cytoplasm</location>
    </subcellularLocation>
</comment>
<evidence type="ECO:0000256" key="6">
    <source>
        <dbReference type="ARBA" id="ARBA00023295"/>
    </source>
</evidence>
<dbReference type="Gene3D" id="2.115.10.20">
    <property type="entry name" value="Glycosyl hydrolase domain, family 43"/>
    <property type="match status" value="1"/>
</dbReference>
<dbReference type="CDD" id="cd08996">
    <property type="entry name" value="GH32_FFase"/>
    <property type="match status" value="1"/>
</dbReference>
<keyword evidence="9" id="KW-0119">Carbohydrate metabolism</keyword>
<reference evidence="12 13" key="1">
    <citation type="submission" date="2017-06" db="EMBL/GenBank/DDBJ databases">
        <title>Genome sequence of Bacillus sonorensis strain SRCM101395.</title>
        <authorList>
            <person name="Cho S.H."/>
        </authorList>
    </citation>
    <scope>NUCLEOTIDE SEQUENCE [LARGE SCALE GENOMIC DNA]</scope>
    <source>
        <strain evidence="12 13">SRCM101395</strain>
    </source>
</reference>
<evidence type="ECO:0000313" key="12">
    <source>
        <dbReference type="EMBL" id="ASB86768.1"/>
    </source>
</evidence>
<keyword evidence="5 8" id="KW-0378">Hydrolase</keyword>
<feature type="domain" description="Glycosyl hydrolase family 32 N-terminal" evidence="10">
    <location>
        <begin position="27"/>
        <end position="331"/>
    </location>
</feature>